<evidence type="ECO:0008006" key="3">
    <source>
        <dbReference type="Google" id="ProtNLM"/>
    </source>
</evidence>
<reference evidence="2" key="2">
    <citation type="submission" date="2023-07" db="EMBL/GenBank/DDBJ databases">
        <title>Shewanella mangrovi sp. nov., an acetaldehyde- degrading bacterium isolated from mangrove sediment.</title>
        <authorList>
            <person name="Liu Y."/>
        </authorList>
    </citation>
    <scope>NUCLEOTIDE SEQUENCE [LARGE SCALE GENOMIC DNA]</scope>
    <source>
        <strain evidence="2">C32</strain>
    </source>
</reference>
<dbReference type="Proteomes" id="UP001201549">
    <property type="component" value="Unassembled WGS sequence"/>
</dbReference>
<proteinExistence type="predicted"/>
<name>A0ABT2FI65_9GAMM</name>
<gene>
    <name evidence="1" type="ORF">L9G74_06185</name>
</gene>
<protein>
    <recommendedName>
        <fullName evidence="3">MSHA biogenesis protein MshF</fullName>
    </recommendedName>
</protein>
<reference evidence="1 2" key="1">
    <citation type="submission" date="2022-02" db="EMBL/GenBank/DDBJ databases">
        <authorList>
            <person name="Zhuang L."/>
        </authorList>
    </citation>
    <scope>NUCLEOTIDE SEQUENCE [LARGE SCALE GENOMIC DNA]</scope>
    <source>
        <strain evidence="1 2">C32</strain>
    </source>
</reference>
<comment type="caution">
    <text evidence="1">The sequence shown here is derived from an EMBL/GenBank/DDBJ whole genome shotgun (WGS) entry which is preliminary data.</text>
</comment>
<sequence length="161" mass="17896">MPVAPQAEAKSLGLFRQLVALVVLLLILAVLAQRYFNGVNNVSSQSLALEHNRLVNVLAMVRSQWQSLGRPSEMQADWLMHDQGVSRLTMARGGWPTVTENSAAGCEQLWTQLLGITPAQAEISVNYEPQAQRCQFIAMSGQRLEYQLDNGQLHYFAEIAN</sequence>
<dbReference type="EMBL" id="JAKOGG010000003">
    <property type="protein sequence ID" value="MCS4556023.1"/>
    <property type="molecule type" value="Genomic_DNA"/>
</dbReference>
<keyword evidence="2" id="KW-1185">Reference proteome</keyword>
<evidence type="ECO:0000313" key="2">
    <source>
        <dbReference type="Proteomes" id="UP001201549"/>
    </source>
</evidence>
<accession>A0ABT2FI65</accession>
<organism evidence="1 2">
    <name type="scientific">Shewanella electrica</name>
    <dbReference type="NCBI Taxonomy" id="515560"/>
    <lineage>
        <taxon>Bacteria</taxon>
        <taxon>Pseudomonadati</taxon>
        <taxon>Pseudomonadota</taxon>
        <taxon>Gammaproteobacteria</taxon>
        <taxon>Alteromonadales</taxon>
        <taxon>Shewanellaceae</taxon>
        <taxon>Shewanella</taxon>
    </lineage>
</organism>
<evidence type="ECO:0000313" key="1">
    <source>
        <dbReference type="EMBL" id="MCS4556023.1"/>
    </source>
</evidence>
<dbReference type="RefSeq" id="WP_238895430.1">
    <property type="nucleotide sequence ID" value="NZ_JAKOGG010000003.1"/>
</dbReference>